<protein>
    <recommendedName>
        <fullName evidence="1">Bacterial Ig-like domain-containing protein</fullName>
    </recommendedName>
</protein>
<accession>A0A1G5XIA8</accession>
<dbReference type="Gene3D" id="2.60.40.10">
    <property type="entry name" value="Immunoglobulins"/>
    <property type="match status" value="5"/>
</dbReference>
<dbReference type="Proteomes" id="UP000323439">
    <property type="component" value="Unassembled WGS sequence"/>
</dbReference>
<dbReference type="EMBL" id="FMXB01000024">
    <property type="protein sequence ID" value="SDA69704.1"/>
    <property type="molecule type" value="Genomic_DNA"/>
</dbReference>
<evidence type="ECO:0000313" key="3">
    <source>
        <dbReference type="Proteomes" id="UP000323439"/>
    </source>
</evidence>
<dbReference type="OrthoDB" id="71598at2157"/>
<proteinExistence type="predicted"/>
<dbReference type="InterPro" id="IPR032109">
    <property type="entry name" value="Big_3_5"/>
</dbReference>
<evidence type="ECO:0000259" key="1">
    <source>
        <dbReference type="Pfam" id="PF16640"/>
    </source>
</evidence>
<feature type="domain" description="Bacterial Ig-like" evidence="1">
    <location>
        <begin position="276"/>
        <end position="347"/>
    </location>
</feature>
<name>A0A1G5XIA8_9EURY</name>
<sequence>STTVEVPKLDLGIVVGAQNITVGDVEVIDISLSEAIDGVVLVNVGSTGYYVNVTGGKGALTVSGLVAGDYDVTATFVADDIYNSRSNSTIFNVKAKADADMKVDVSEDEITIELPDDATGNVTVIIDGEVVTIANATDSPIVVDISNLTAGNHSVEVIYSGDDNYAPDYNSTDVEVPKVDDYPIELDVTVDGNKATIDVTMPEDVNGVVFVDVDGVGYYANVTDGKATLEINDLPIGEHNVAVTYPGDDKYSTLENSTMFDISDKGSTPIDIITHNITVGEDLPVTVVVLSSATGNITIEIDGNNYTAEVINGISKFTVSNLTAGNYTIVAYYPGDIRHNSNTTSDFVVVNKVKDYTMDVTENGKELIIRLPEDATGNVTVTVDGENFTGEIVNGTVTIYDPNMTSGPHNVSVIYGGDDKYAPKQYDEEINVKNRVIITAPHVVKYYSGPERFYVYLEDLNGNKIADASISITINGVTYNRTTDENGTASIALNLNSNNYTAFVVFNGNEKFNSTSTMSGVNVLPTIYANDLVKVFRNGTQYYALFVDGEGNPLANTDVTFNIHGVFYTRTTNESGWAKLNINLEKGTYILTAINPVTGEMRTNTIIVYSQITENQDLIKYYRNGSQFAVRIIGDDGNPVGAGEEVTFNIHGRIYTRYTNDDGHVSLNINLEPGDYIITTYYKDCREGNHIHVLPILFAKDLEMSYKDGSQFFAHLLDGQGNPFPDQTITFNVNGVMYERTTNLTGDARLNINLEPGEYVITSSYNGEKITNKITIN</sequence>
<organism evidence="2 3">
    <name type="scientific">Methanobrevibacter millerae</name>
    <dbReference type="NCBI Taxonomy" id="230361"/>
    <lineage>
        <taxon>Archaea</taxon>
        <taxon>Methanobacteriati</taxon>
        <taxon>Methanobacteriota</taxon>
        <taxon>Methanomada group</taxon>
        <taxon>Methanobacteria</taxon>
        <taxon>Methanobacteriales</taxon>
        <taxon>Methanobacteriaceae</taxon>
        <taxon>Methanobrevibacter</taxon>
    </lineage>
</organism>
<gene>
    <name evidence="2" type="ORF">SAMN02910315_02239</name>
</gene>
<keyword evidence="3" id="KW-1185">Reference proteome</keyword>
<reference evidence="2 3" key="1">
    <citation type="submission" date="2016-10" db="EMBL/GenBank/DDBJ databases">
        <authorList>
            <person name="Varghese N."/>
            <person name="Submissions S."/>
        </authorList>
    </citation>
    <scope>NUCLEOTIDE SEQUENCE [LARGE SCALE GENOMIC DNA]</scope>
    <source>
        <strain evidence="2 3">DSM 16643</strain>
    </source>
</reference>
<dbReference type="AlphaFoldDB" id="A0A1G5XIA8"/>
<dbReference type="RefSeq" id="WP_188118167.1">
    <property type="nucleotide sequence ID" value="NZ_FMXB01000024.1"/>
</dbReference>
<dbReference type="Pfam" id="PF16640">
    <property type="entry name" value="Big_3_5"/>
    <property type="match status" value="1"/>
</dbReference>
<feature type="non-terminal residue" evidence="2">
    <location>
        <position position="1"/>
    </location>
</feature>
<evidence type="ECO:0000313" key="2">
    <source>
        <dbReference type="EMBL" id="SDA69704.1"/>
    </source>
</evidence>
<dbReference type="InterPro" id="IPR013783">
    <property type="entry name" value="Ig-like_fold"/>
</dbReference>